<dbReference type="Proteomes" id="UP000232145">
    <property type="component" value="Unassembled WGS sequence"/>
</dbReference>
<protein>
    <recommendedName>
        <fullName evidence="4">Lipoprotein</fullName>
    </recommendedName>
</protein>
<keyword evidence="3" id="KW-1185">Reference proteome</keyword>
<evidence type="ECO:0008006" key="4">
    <source>
        <dbReference type="Google" id="ProtNLM"/>
    </source>
</evidence>
<feature type="signal peptide" evidence="1">
    <location>
        <begin position="1"/>
        <end position="24"/>
    </location>
</feature>
<dbReference type="AlphaFoldDB" id="A0A2N0AFH2"/>
<accession>A0A2N0AFH2</accession>
<feature type="chain" id="PRO_5014929301" description="Lipoprotein" evidence="1">
    <location>
        <begin position="25"/>
        <end position="240"/>
    </location>
</feature>
<comment type="caution">
    <text evidence="2">The sequence shown here is derived from an EMBL/GenBank/DDBJ whole genome shotgun (WGS) entry which is preliminary data.</text>
</comment>
<evidence type="ECO:0000313" key="3">
    <source>
        <dbReference type="Proteomes" id="UP000232145"/>
    </source>
</evidence>
<sequence>MNKLNKFVTLALAFCMALVFLSCEQEDGNDNSTTFLGLLTVSQVMADATKRCETVIDSSYVSGSYSPLCTPSAGQGRFFRIEGMKALGDNGYFYLFLGYSAAPTSATPAATGQYLFVAGKSVSSPNPYVWFRNLEYGNYQGGQAASGANPTNFSLATEQELCVSFSGTSSAPTTYLWVTGVGGANCKVTGTLQKENAIVNYAAWPTPGNVIPTGSQAYFRFSNLSLITGTKITVSSESVL</sequence>
<gene>
    <name evidence="2" type="ORF">CH364_18400</name>
</gene>
<evidence type="ECO:0000313" key="2">
    <source>
        <dbReference type="EMBL" id="PJZ83042.1"/>
    </source>
</evidence>
<dbReference type="OrthoDB" id="329739at2"/>
<dbReference type="RefSeq" id="WP_100745111.1">
    <property type="nucleotide sequence ID" value="NZ_NPDW01000004.1"/>
</dbReference>
<reference evidence="2 3" key="1">
    <citation type="submission" date="2017-07" db="EMBL/GenBank/DDBJ databases">
        <title>Leptospira spp. isolated from tropical soils.</title>
        <authorList>
            <person name="Thibeaux R."/>
            <person name="Iraola G."/>
            <person name="Ferres I."/>
            <person name="Bierque E."/>
            <person name="Girault D."/>
            <person name="Soupe-Gilbert M.-E."/>
            <person name="Picardeau M."/>
            <person name="Goarant C."/>
        </authorList>
    </citation>
    <scope>NUCLEOTIDE SEQUENCE [LARGE SCALE GENOMIC DNA]</scope>
    <source>
        <strain evidence="2 3">FH2-B-A1</strain>
    </source>
</reference>
<proteinExistence type="predicted"/>
<organism evidence="2 3">
    <name type="scientific">Leptospira harrisiae</name>
    <dbReference type="NCBI Taxonomy" id="2023189"/>
    <lineage>
        <taxon>Bacteria</taxon>
        <taxon>Pseudomonadati</taxon>
        <taxon>Spirochaetota</taxon>
        <taxon>Spirochaetia</taxon>
        <taxon>Leptospirales</taxon>
        <taxon>Leptospiraceae</taxon>
        <taxon>Leptospira</taxon>
    </lineage>
</organism>
<dbReference type="PROSITE" id="PS51257">
    <property type="entry name" value="PROKAR_LIPOPROTEIN"/>
    <property type="match status" value="1"/>
</dbReference>
<evidence type="ECO:0000256" key="1">
    <source>
        <dbReference type="SAM" id="SignalP"/>
    </source>
</evidence>
<name>A0A2N0AFH2_9LEPT</name>
<keyword evidence="1" id="KW-0732">Signal</keyword>
<dbReference type="EMBL" id="NPDX01000008">
    <property type="protein sequence ID" value="PJZ83042.1"/>
    <property type="molecule type" value="Genomic_DNA"/>
</dbReference>